<reference evidence="9" key="1">
    <citation type="submission" date="2017-04" db="EMBL/GenBank/DDBJ databases">
        <authorList>
            <person name="Varghese N."/>
            <person name="Submissions S."/>
        </authorList>
    </citation>
    <scope>NUCLEOTIDE SEQUENCE [LARGE SCALE GENOMIC DNA]</scope>
    <source>
        <strain evidence="9">DSM 12126</strain>
    </source>
</reference>
<dbReference type="Gene3D" id="3.40.50.720">
    <property type="entry name" value="NAD(P)-binding Rossmann-like Domain"/>
    <property type="match status" value="1"/>
</dbReference>
<evidence type="ECO:0000313" key="8">
    <source>
        <dbReference type="EMBL" id="SMC90604.1"/>
    </source>
</evidence>
<dbReference type="SUPFAM" id="SSF55347">
    <property type="entry name" value="Glyceraldehyde-3-phosphate dehydrogenase-like, C-terminal domain"/>
    <property type="match status" value="1"/>
</dbReference>
<dbReference type="EMBL" id="FWXT01000002">
    <property type="protein sequence ID" value="SMC90604.1"/>
    <property type="molecule type" value="Genomic_DNA"/>
</dbReference>
<dbReference type="AlphaFoldDB" id="A0A1W2D0P2"/>
<evidence type="ECO:0000256" key="5">
    <source>
        <dbReference type="ARBA" id="ARBA00023295"/>
    </source>
</evidence>
<dbReference type="Gene3D" id="3.30.360.10">
    <property type="entry name" value="Dihydrodipicolinate Reductase, domain 2"/>
    <property type="match status" value="1"/>
</dbReference>
<feature type="domain" description="Gfo/Idh/MocA-like oxidoreductase N-terminal" evidence="6">
    <location>
        <begin position="34"/>
        <end position="161"/>
    </location>
</feature>
<dbReference type="GO" id="GO:0016798">
    <property type="term" value="F:hydrolase activity, acting on glycosyl bonds"/>
    <property type="evidence" value="ECO:0007669"/>
    <property type="project" value="UniProtKB-KW"/>
</dbReference>
<dbReference type="RefSeq" id="WP_084240221.1">
    <property type="nucleotide sequence ID" value="NZ_FWXT01000002.1"/>
</dbReference>
<dbReference type="OrthoDB" id="9771072at2"/>
<keyword evidence="9" id="KW-1185">Reference proteome</keyword>
<protein>
    <submittedName>
        <fullName evidence="8">Predicted dehydrogenase</fullName>
    </submittedName>
</protein>
<evidence type="ECO:0000259" key="6">
    <source>
        <dbReference type="Pfam" id="PF01408"/>
    </source>
</evidence>
<proteinExistence type="inferred from homology"/>
<keyword evidence="3" id="KW-0378">Hydrolase</keyword>
<dbReference type="PANTHER" id="PTHR43818">
    <property type="entry name" value="BCDNA.GH03377"/>
    <property type="match status" value="1"/>
</dbReference>
<name>A0A1W2D0P2_9SPHI</name>
<evidence type="ECO:0000256" key="2">
    <source>
        <dbReference type="ARBA" id="ARBA00009329"/>
    </source>
</evidence>
<keyword evidence="4" id="KW-0520">NAD</keyword>
<dbReference type="Pfam" id="PF21252">
    <property type="entry name" value="Glyco_hydro_109_C"/>
    <property type="match status" value="1"/>
</dbReference>
<gene>
    <name evidence="8" type="ORF">SAMN04488524_3444</name>
</gene>
<evidence type="ECO:0000256" key="3">
    <source>
        <dbReference type="ARBA" id="ARBA00022801"/>
    </source>
</evidence>
<accession>A0A1W2D0P2</accession>
<dbReference type="PANTHER" id="PTHR43818:SF1">
    <property type="entry name" value="GLYCOSYL HYDROLASE FAMILY 109 PROTEIN"/>
    <property type="match status" value="1"/>
</dbReference>
<dbReference type="Pfam" id="PF01408">
    <property type="entry name" value="GFO_IDH_MocA"/>
    <property type="match status" value="1"/>
</dbReference>
<dbReference type="InterPro" id="IPR000683">
    <property type="entry name" value="Gfo/Idh/MocA-like_OxRdtase_N"/>
</dbReference>
<dbReference type="Proteomes" id="UP000192756">
    <property type="component" value="Unassembled WGS sequence"/>
</dbReference>
<evidence type="ECO:0000256" key="1">
    <source>
        <dbReference type="ARBA" id="ARBA00001911"/>
    </source>
</evidence>
<sequence>MNRREFVKNSSITAAAATVLPGNSLFAAAAADKVKVAMIGVGLRGQNHLSLLLKRADVELVAICDIDERMLNSAKTIINKSGKPMPKIFTGDNYAWKKLLETKGLQAVVIATPWEWHKEMIIKSLEAGLKYVATEVMLGITLQDHWDVVQAAEKHSANVMMLENVCYRRDVLAALNMVRQGVFGEIVHLQGGYQHDLREVKFNDGVKAYGGGVEFNEKGFSEARWRTNHSVHRNGDLYPTHGIGPVANCININRGNKFLKLNSFATKSRGLHNYIVANGGESHPNAKVNFRLGDIVTTTIDCANGETIILQHDTNLPRPYSLGFRVQGTKGLWMDLNKSIYVEGVSKPHQWDNQNSWMEKYDHPLWKKYGDDAQGAGHGGMDFFVIHAFIESVKRNVPTPLDVYDAAAWSAITPLSEQSIELGNETIDFPDFTSGKWMSRKPIFALNDDY</sequence>
<evidence type="ECO:0000313" key="9">
    <source>
        <dbReference type="Proteomes" id="UP000192756"/>
    </source>
</evidence>
<dbReference type="InterPro" id="IPR050463">
    <property type="entry name" value="Gfo/Idh/MocA_oxidrdct_glycsds"/>
</dbReference>
<dbReference type="InterPro" id="IPR049303">
    <property type="entry name" value="Glyco_hydro_109_C"/>
</dbReference>
<organism evidence="8 9">
    <name type="scientific">Pedobacter africanus</name>
    <dbReference type="NCBI Taxonomy" id="151894"/>
    <lineage>
        <taxon>Bacteria</taxon>
        <taxon>Pseudomonadati</taxon>
        <taxon>Bacteroidota</taxon>
        <taxon>Sphingobacteriia</taxon>
        <taxon>Sphingobacteriales</taxon>
        <taxon>Sphingobacteriaceae</taxon>
        <taxon>Pedobacter</taxon>
    </lineage>
</organism>
<comment type="cofactor">
    <cofactor evidence="1">
        <name>NAD(+)</name>
        <dbReference type="ChEBI" id="CHEBI:57540"/>
    </cofactor>
</comment>
<comment type="similarity">
    <text evidence="2">Belongs to the Gfo/Idh/MocA family. Glycosyl hydrolase 109 subfamily.</text>
</comment>
<evidence type="ECO:0000259" key="7">
    <source>
        <dbReference type="Pfam" id="PF21252"/>
    </source>
</evidence>
<keyword evidence="5" id="KW-0326">Glycosidase</keyword>
<evidence type="ECO:0000256" key="4">
    <source>
        <dbReference type="ARBA" id="ARBA00023027"/>
    </source>
</evidence>
<dbReference type="SUPFAM" id="SSF51735">
    <property type="entry name" value="NAD(P)-binding Rossmann-fold domains"/>
    <property type="match status" value="1"/>
</dbReference>
<dbReference type="GO" id="GO:0000166">
    <property type="term" value="F:nucleotide binding"/>
    <property type="evidence" value="ECO:0007669"/>
    <property type="project" value="InterPro"/>
</dbReference>
<dbReference type="InterPro" id="IPR036291">
    <property type="entry name" value="NAD(P)-bd_dom_sf"/>
</dbReference>
<feature type="domain" description="Glycosyl hydrolase 109 C-terminal" evidence="7">
    <location>
        <begin position="172"/>
        <end position="353"/>
    </location>
</feature>
<dbReference type="STRING" id="151894.SAMN04488524_3444"/>